<name>K6YRB2_9ALTE</name>
<dbReference type="RefSeq" id="WP_007107027.1">
    <property type="nucleotide sequence ID" value="NZ_BAER01000127.1"/>
</dbReference>
<reference evidence="6" key="1">
    <citation type="journal article" date="2014" name="Environ. Microbiol.">
        <title>Comparative genomics of the marine bacterial genus Glaciecola reveals the high degree of genomic diversity and genomic characteristic for cold adaptation.</title>
        <authorList>
            <person name="Qin Q.L."/>
            <person name="Xie B.B."/>
            <person name="Yu Y."/>
            <person name="Shu Y.L."/>
            <person name="Rong J.C."/>
            <person name="Zhang Y.J."/>
            <person name="Zhao D.L."/>
            <person name="Chen X.L."/>
            <person name="Zhang X.Y."/>
            <person name="Chen B."/>
            <person name="Zhou B.C."/>
            <person name="Zhang Y.Z."/>
        </authorList>
    </citation>
    <scope>NUCLEOTIDE SEQUENCE [LARGE SCALE GENOMIC DNA]</scope>
    <source>
        <strain evidence="6">LMG 21857</strain>
    </source>
</reference>
<feature type="transmembrane region" description="Helical" evidence="2">
    <location>
        <begin position="91"/>
        <end position="109"/>
    </location>
</feature>
<dbReference type="NCBIfam" id="TIGR00254">
    <property type="entry name" value="GGDEF"/>
    <property type="match status" value="1"/>
</dbReference>
<evidence type="ECO:0000313" key="6">
    <source>
        <dbReference type="Proteomes" id="UP000006322"/>
    </source>
</evidence>
<dbReference type="InterPro" id="IPR000160">
    <property type="entry name" value="GGDEF_dom"/>
</dbReference>
<dbReference type="SUPFAM" id="SSF141868">
    <property type="entry name" value="EAL domain-like"/>
    <property type="match status" value="1"/>
</dbReference>
<feature type="transmembrane region" description="Helical" evidence="2">
    <location>
        <begin position="20"/>
        <end position="40"/>
    </location>
</feature>
<keyword evidence="2" id="KW-0812">Transmembrane</keyword>
<dbReference type="PROSITE" id="PS50883">
    <property type="entry name" value="EAL"/>
    <property type="match status" value="1"/>
</dbReference>
<dbReference type="Gene3D" id="3.20.20.450">
    <property type="entry name" value="EAL domain"/>
    <property type="match status" value="1"/>
</dbReference>
<evidence type="ECO:0000313" key="5">
    <source>
        <dbReference type="EMBL" id="GAC35264.1"/>
    </source>
</evidence>
<evidence type="ECO:0000256" key="1">
    <source>
        <dbReference type="SAM" id="Coils"/>
    </source>
</evidence>
<feature type="domain" description="EAL" evidence="3">
    <location>
        <begin position="421"/>
        <end position="670"/>
    </location>
</feature>
<keyword evidence="2" id="KW-1133">Transmembrane helix</keyword>
<dbReference type="InterPro" id="IPR052155">
    <property type="entry name" value="Biofilm_reg_signaling"/>
</dbReference>
<dbReference type="Gene3D" id="3.30.70.270">
    <property type="match status" value="1"/>
</dbReference>
<dbReference type="PANTHER" id="PTHR44757:SF2">
    <property type="entry name" value="BIOFILM ARCHITECTURE MAINTENANCE PROTEIN MBAA"/>
    <property type="match status" value="1"/>
</dbReference>
<dbReference type="Pfam" id="PF00563">
    <property type="entry name" value="EAL"/>
    <property type="match status" value="1"/>
</dbReference>
<feature type="domain" description="GGDEF" evidence="4">
    <location>
        <begin position="281"/>
        <end position="412"/>
    </location>
</feature>
<dbReference type="OrthoDB" id="9814202at2"/>
<dbReference type="CDD" id="cd01949">
    <property type="entry name" value="GGDEF"/>
    <property type="match status" value="1"/>
</dbReference>
<keyword evidence="6" id="KW-1185">Reference proteome</keyword>
<feature type="transmembrane region" description="Helical" evidence="2">
    <location>
        <begin position="167"/>
        <end position="184"/>
    </location>
</feature>
<feature type="coiled-coil region" evidence="1">
    <location>
        <begin position="201"/>
        <end position="239"/>
    </location>
</feature>
<evidence type="ECO:0000259" key="3">
    <source>
        <dbReference type="PROSITE" id="PS50883"/>
    </source>
</evidence>
<dbReference type="SUPFAM" id="SSF55073">
    <property type="entry name" value="Nucleotide cyclase"/>
    <property type="match status" value="1"/>
</dbReference>
<keyword evidence="2" id="KW-0472">Membrane</keyword>
<feature type="transmembrane region" description="Helical" evidence="2">
    <location>
        <begin position="52"/>
        <end position="71"/>
    </location>
</feature>
<dbReference type="InterPro" id="IPR043128">
    <property type="entry name" value="Rev_trsase/Diguanyl_cyclase"/>
</dbReference>
<gene>
    <name evidence="5" type="ORF">GPLA_4385</name>
</gene>
<dbReference type="EMBL" id="BAER01000127">
    <property type="protein sequence ID" value="GAC35264.1"/>
    <property type="molecule type" value="Genomic_DNA"/>
</dbReference>
<proteinExistence type="predicted"/>
<dbReference type="InterPro" id="IPR035919">
    <property type="entry name" value="EAL_sf"/>
</dbReference>
<keyword evidence="1" id="KW-0175">Coiled coil</keyword>
<dbReference type="PROSITE" id="PS50887">
    <property type="entry name" value="GGDEF"/>
    <property type="match status" value="1"/>
</dbReference>
<dbReference type="Pfam" id="PF00990">
    <property type="entry name" value="GGDEF"/>
    <property type="match status" value="1"/>
</dbReference>
<dbReference type="STRING" id="1129793.GPLA_4385"/>
<accession>K6YRB2</accession>
<dbReference type="Proteomes" id="UP000006322">
    <property type="component" value="Unassembled WGS sequence"/>
</dbReference>
<dbReference type="SMART" id="SM00052">
    <property type="entry name" value="EAL"/>
    <property type="match status" value="1"/>
</dbReference>
<comment type="caution">
    <text evidence="5">The sequence shown here is derived from an EMBL/GenBank/DDBJ whole genome shotgun (WGS) entry which is preliminary data.</text>
</comment>
<dbReference type="SMART" id="SM00267">
    <property type="entry name" value="GGDEF"/>
    <property type="match status" value="1"/>
</dbReference>
<dbReference type="InterPro" id="IPR001633">
    <property type="entry name" value="EAL_dom"/>
</dbReference>
<evidence type="ECO:0000256" key="2">
    <source>
        <dbReference type="SAM" id="Phobius"/>
    </source>
</evidence>
<protein>
    <submittedName>
        <fullName evidence="5">Diguanylate cyclase/phosphodiesterase</fullName>
    </submittedName>
</protein>
<organism evidence="5 6">
    <name type="scientific">Paraglaciecola polaris LMG 21857</name>
    <dbReference type="NCBI Taxonomy" id="1129793"/>
    <lineage>
        <taxon>Bacteria</taxon>
        <taxon>Pseudomonadati</taxon>
        <taxon>Pseudomonadota</taxon>
        <taxon>Gammaproteobacteria</taxon>
        <taxon>Alteromonadales</taxon>
        <taxon>Alteromonadaceae</taxon>
        <taxon>Paraglaciecola</taxon>
    </lineage>
</organism>
<dbReference type="InterPro" id="IPR029787">
    <property type="entry name" value="Nucleotide_cyclase"/>
</dbReference>
<dbReference type="PANTHER" id="PTHR44757">
    <property type="entry name" value="DIGUANYLATE CYCLASE DGCP"/>
    <property type="match status" value="1"/>
</dbReference>
<dbReference type="AlphaFoldDB" id="K6YRB2"/>
<sequence length="680" mass="75133">MSNTSAELRALNSQDAAKLLYSNTIAGCSITLASSTVLAFGFSNPDIAGIKFFWWLVMLSILTARLLDGIYWQHKIRPRNDFDGGAAQRRFGVGCLATAVIWASLPLFTFNQVNLLEFSTMIIVLSSMAAGGQSVLAANARISISYALILLVPISLLGVISQEDYRVILGGLGLAFSIGLVFTYHKAVKFTLDSIHIKNMNMAMSEQLRQEKRQLDEVNQELNAAYDKLNAINNTLEEQVSKRTEKIAQLSYLDPLTQLMNRKAFTQTLGKLTARAAQSNSDLALLFIDLDGFKKINDTMGHQVGDSVLKEVTKRIGAFADKNKLGRWNGDEFLVALPYSDAQTAQAIASAIITSISQAIIINNNSVHLGATIGIAMCPEHSADAAELIQFADLVMCEQKNTSNRTPAIFSNELQQKVVDSQSILEGLQHATERRQLYLCYQPIISAKDSTSWSFEALLRWDFNGRLIGPDQFIPLAEKSGLIKEIGAWVLNRACMDASQWQYAHNAAVSVNVSIIQLMDDSFIRALDNALRSSGLDPERLHLEITESIFVDNKIKIKQQLEAIQARKIQVSIDDFGTGYSSLSQLQTLSVNQVKIDKSFIDNMDNNGEAIIRATLFIASELNCKTVAEGVESLAQAQALTAMGVDYLQGFYFAKPMRNEQLIQWQNPINDITCESLDVK</sequence>
<evidence type="ECO:0000259" key="4">
    <source>
        <dbReference type="PROSITE" id="PS50887"/>
    </source>
</evidence>
<feature type="transmembrane region" description="Helical" evidence="2">
    <location>
        <begin position="143"/>
        <end position="161"/>
    </location>
</feature>
<dbReference type="CDD" id="cd01948">
    <property type="entry name" value="EAL"/>
    <property type="match status" value="1"/>
</dbReference>